<dbReference type="AlphaFoldDB" id="A0A261UZ01"/>
<dbReference type="EMBL" id="NEVS01000001">
    <property type="protein sequence ID" value="OZI66807.1"/>
    <property type="molecule type" value="Genomic_DNA"/>
</dbReference>
<dbReference type="CDD" id="cd11613">
    <property type="entry name" value="SAF_AH_GD"/>
    <property type="match status" value="1"/>
</dbReference>
<dbReference type="InterPro" id="IPR013974">
    <property type="entry name" value="SAF"/>
</dbReference>
<feature type="domain" description="SAF" evidence="2">
    <location>
        <begin position="11"/>
        <end position="95"/>
    </location>
</feature>
<sequence length="104" mass="10967">MKDPQSLLAEAKVWVVHRDDNVGTVVGGDIRERGPVPLAGSGQGMVDVCEPVPYGHKVALRPLDAGQEIVKYGVAVGRLSSAVAAGRHVHVHNLESQRGRGDLG</sequence>
<evidence type="ECO:0000259" key="2">
    <source>
        <dbReference type="SMART" id="SM00858"/>
    </source>
</evidence>
<protein>
    <recommendedName>
        <fullName evidence="2">SAF domain-containing protein</fullName>
    </recommendedName>
</protein>
<keyword evidence="1" id="KW-0456">Lyase</keyword>
<dbReference type="Proteomes" id="UP000215767">
    <property type="component" value="Unassembled WGS sequence"/>
</dbReference>
<proteinExistence type="predicted"/>
<name>A0A261UZ01_9BORD</name>
<evidence type="ECO:0000256" key="1">
    <source>
        <dbReference type="ARBA" id="ARBA00023239"/>
    </source>
</evidence>
<dbReference type="GO" id="GO:0016829">
    <property type="term" value="F:lyase activity"/>
    <property type="evidence" value="ECO:0007669"/>
    <property type="project" value="UniProtKB-KW"/>
</dbReference>
<evidence type="ECO:0000313" key="3">
    <source>
        <dbReference type="EMBL" id="OZI66807.1"/>
    </source>
</evidence>
<dbReference type="SMART" id="SM00858">
    <property type="entry name" value="SAF"/>
    <property type="match status" value="1"/>
</dbReference>
<evidence type="ECO:0000313" key="4">
    <source>
        <dbReference type="Proteomes" id="UP000215767"/>
    </source>
</evidence>
<dbReference type="InterPro" id="IPR044144">
    <property type="entry name" value="SAF_UxaA/GarD"/>
</dbReference>
<reference evidence="4" key="1">
    <citation type="submission" date="2017-05" db="EMBL/GenBank/DDBJ databases">
        <title>Complete and WGS of Bordetella genogroups.</title>
        <authorList>
            <person name="Spilker T."/>
            <person name="Lipuma J."/>
        </authorList>
    </citation>
    <scope>NUCLEOTIDE SEQUENCE [LARGE SCALE GENOMIC DNA]</scope>
    <source>
        <strain evidence="4">AU8856</strain>
    </source>
</reference>
<organism evidence="3 4">
    <name type="scientific">Bordetella genomosp. 11</name>
    <dbReference type="NCBI Taxonomy" id="1416808"/>
    <lineage>
        <taxon>Bacteria</taxon>
        <taxon>Pseudomonadati</taxon>
        <taxon>Pseudomonadota</taxon>
        <taxon>Betaproteobacteria</taxon>
        <taxon>Burkholderiales</taxon>
        <taxon>Alcaligenaceae</taxon>
        <taxon>Bordetella</taxon>
    </lineage>
</organism>
<keyword evidence="4" id="KW-1185">Reference proteome</keyword>
<accession>A0A261UZ01</accession>
<dbReference type="Gene3D" id="2.30.130.110">
    <property type="match status" value="1"/>
</dbReference>
<comment type="caution">
    <text evidence="3">The sequence shown here is derived from an EMBL/GenBank/DDBJ whole genome shotgun (WGS) entry which is preliminary data.</text>
</comment>
<dbReference type="RefSeq" id="WP_094840006.1">
    <property type="nucleotide sequence ID" value="NZ_NEVS01000001.1"/>
</dbReference>
<gene>
    <name evidence="3" type="ORF">CAL28_03540</name>
</gene>